<dbReference type="EMBL" id="BMAU01021216">
    <property type="protein sequence ID" value="GFY00150.1"/>
    <property type="molecule type" value="Genomic_DNA"/>
</dbReference>
<accession>A0A8X6RWF1</accession>
<comment type="caution">
    <text evidence="1">The sequence shown here is derived from an EMBL/GenBank/DDBJ whole genome shotgun (WGS) entry which is preliminary data.</text>
</comment>
<evidence type="ECO:0008006" key="3">
    <source>
        <dbReference type="Google" id="ProtNLM"/>
    </source>
</evidence>
<gene>
    <name evidence="1" type="primary">ALC57_09123</name>
    <name evidence="1" type="ORF">TNCV_1342471</name>
</gene>
<name>A0A8X6RWF1_TRICX</name>
<organism evidence="1 2">
    <name type="scientific">Trichonephila clavipes</name>
    <name type="common">Golden silk orbweaver</name>
    <name type="synonym">Nephila clavipes</name>
    <dbReference type="NCBI Taxonomy" id="2585209"/>
    <lineage>
        <taxon>Eukaryota</taxon>
        <taxon>Metazoa</taxon>
        <taxon>Ecdysozoa</taxon>
        <taxon>Arthropoda</taxon>
        <taxon>Chelicerata</taxon>
        <taxon>Arachnida</taxon>
        <taxon>Araneae</taxon>
        <taxon>Araneomorphae</taxon>
        <taxon>Entelegynae</taxon>
        <taxon>Araneoidea</taxon>
        <taxon>Nephilidae</taxon>
        <taxon>Trichonephila</taxon>
    </lineage>
</organism>
<proteinExistence type="predicted"/>
<dbReference type="AlphaFoldDB" id="A0A8X6RWF1"/>
<reference evidence="1" key="1">
    <citation type="submission" date="2020-08" db="EMBL/GenBank/DDBJ databases">
        <title>Multicomponent nature underlies the extraordinary mechanical properties of spider dragline silk.</title>
        <authorList>
            <person name="Kono N."/>
            <person name="Nakamura H."/>
            <person name="Mori M."/>
            <person name="Yoshida Y."/>
            <person name="Ohtoshi R."/>
            <person name="Malay A.D."/>
            <person name="Moran D.A.P."/>
            <person name="Tomita M."/>
            <person name="Numata K."/>
            <person name="Arakawa K."/>
        </authorList>
    </citation>
    <scope>NUCLEOTIDE SEQUENCE</scope>
</reference>
<evidence type="ECO:0000313" key="2">
    <source>
        <dbReference type="Proteomes" id="UP000887159"/>
    </source>
</evidence>
<keyword evidence="2" id="KW-1185">Reference proteome</keyword>
<sequence>MPLKIAQDKFLSNNKNKSRLIEILRIKLADNNIFTCQAESDADKLIADTAINLETNNVVIVSEDTDVLVILTALVNEDREIYFLKPSKGKVQQKIFSSRSLKETLPKCKEHILFLHAFTGYDTTAFFIKGKIKFAKNFEKCHDLHKSAEVFKNVNEDSNNIFQAGVTCILGLYGASPKIRFEYTLRYNSFIKATAKNPSVLLSSLPPTTDAAFEHLKRVYLQIQIWLGNNVDIDNWG</sequence>
<protein>
    <recommendedName>
        <fullName evidence="3">NYN domain-containing protein</fullName>
    </recommendedName>
</protein>
<dbReference type="Proteomes" id="UP000887159">
    <property type="component" value="Unassembled WGS sequence"/>
</dbReference>
<evidence type="ECO:0000313" key="1">
    <source>
        <dbReference type="EMBL" id="GFY00150.1"/>
    </source>
</evidence>